<dbReference type="PROSITE" id="PS52034">
    <property type="entry name" value="PEPTIDASE_M32"/>
    <property type="match status" value="1"/>
</dbReference>
<keyword evidence="1" id="KW-0121">Carboxypeptidase</keyword>
<accession>A0A1G2AT80</accession>
<dbReference type="PIRSF" id="PIRSF006615">
    <property type="entry name" value="Zn_crbxpep_Taq"/>
    <property type="match status" value="1"/>
</dbReference>
<proteinExistence type="inferred from homology"/>
<keyword evidence="1 2" id="KW-0479">Metal-binding</keyword>
<dbReference type="SUPFAM" id="SSF55486">
    <property type="entry name" value="Metalloproteases ('zincins'), catalytic domain"/>
    <property type="match status" value="1"/>
</dbReference>
<dbReference type="CDD" id="cd06460">
    <property type="entry name" value="M32_Taq"/>
    <property type="match status" value="1"/>
</dbReference>
<comment type="function">
    <text evidence="1">Broad specificity carboxypetidase that releases amino acids sequentially from the C-terminus, including neutral, aromatic, polar and basic residues.</text>
</comment>
<keyword evidence="1" id="KW-0645">Protease</keyword>
<comment type="similarity">
    <text evidence="1">Belongs to the peptidase M32 family.</text>
</comment>
<dbReference type="PRINTS" id="PR00998">
    <property type="entry name" value="CRBOXYPTASET"/>
</dbReference>
<evidence type="ECO:0000313" key="4">
    <source>
        <dbReference type="EMBL" id="OGY79739.1"/>
    </source>
</evidence>
<comment type="cofactor">
    <cofactor evidence="2">
        <name>Zn(2+)</name>
        <dbReference type="ChEBI" id="CHEBI:29105"/>
    </cofactor>
    <text evidence="2">Binds 1 zinc ion per subunit.</text>
</comment>
<reference evidence="4 5" key="1">
    <citation type="journal article" date="2016" name="Nat. Commun.">
        <title>Thousands of microbial genomes shed light on interconnected biogeochemical processes in an aquifer system.</title>
        <authorList>
            <person name="Anantharaman K."/>
            <person name="Brown C.T."/>
            <person name="Hug L.A."/>
            <person name="Sharon I."/>
            <person name="Castelle C.J."/>
            <person name="Probst A.J."/>
            <person name="Thomas B.C."/>
            <person name="Singh A."/>
            <person name="Wilkins M.J."/>
            <person name="Karaoz U."/>
            <person name="Brodie E.L."/>
            <person name="Williams K.H."/>
            <person name="Hubbard S.S."/>
            <person name="Banfield J.F."/>
        </authorList>
    </citation>
    <scope>NUCLEOTIDE SEQUENCE [LARGE SCALE GENOMIC DNA]</scope>
</reference>
<keyword evidence="1" id="KW-0482">Metalloprotease</keyword>
<dbReference type="AlphaFoldDB" id="A0A1G2AT80"/>
<evidence type="ECO:0000256" key="2">
    <source>
        <dbReference type="PIRSR" id="PIRSR006615-1"/>
    </source>
</evidence>
<keyword evidence="1" id="KW-0378">Hydrolase</keyword>
<feature type="binding site" evidence="2">
    <location>
        <position position="271"/>
    </location>
    <ligand>
        <name>Zn(2+)</name>
        <dbReference type="ChEBI" id="CHEBI:29105"/>
        <note>catalytic</note>
    </ligand>
</feature>
<dbReference type="EMBL" id="MHKB01000007">
    <property type="protein sequence ID" value="OGY79739.1"/>
    <property type="molecule type" value="Genomic_DNA"/>
</dbReference>
<dbReference type="EC" id="3.4.17.19" evidence="1"/>
<feature type="binding site" evidence="2">
    <location>
        <position position="267"/>
    </location>
    <ligand>
        <name>Zn(2+)</name>
        <dbReference type="ChEBI" id="CHEBI:29105"/>
        <note>catalytic</note>
    </ligand>
</feature>
<dbReference type="Proteomes" id="UP000177165">
    <property type="component" value="Unassembled WGS sequence"/>
</dbReference>
<evidence type="ECO:0000256" key="3">
    <source>
        <dbReference type="PIRSR" id="PIRSR006615-2"/>
    </source>
</evidence>
<dbReference type="GO" id="GO:0006508">
    <property type="term" value="P:proteolysis"/>
    <property type="evidence" value="ECO:0007669"/>
    <property type="project" value="UniProtKB-UniRule"/>
</dbReference>
<dbReference type="PANTHER" id="PTHR34217:SF1">
    <property type="entry name" value="CARBOXYPEPTIDASE 1"/>
    <property type="match status" value="1"/>
</dbReference>
<dbReference type="Pfam" id="PF02074">
    <property type="entry name" value="Peptidase_M32"/>
    <property type="match status" value="1"/>
</dbReference>
<name>A0A1G2AT80_9BACT</name>
<dbReference type="STRING" id="1798540.A3B74_01700"/>
<feature type="binding site" evidence="2">
    <location>
        <position position="297"/>
    </location>
    <ligand>
        <name>Zn(2+)</name>
        <dbReference type="ChEBI" id="CHEBI:29105"/>
        <note>catalytic</note>
    </ligand>
</feature>
<feature type="active site" description="Proton donor/acceptor" evidence="3">
    <location>
        <position position="268"/>
    </location>
</feature>
<dbReference type="GO" id="GO:0004181">
    <property type="term" value="F:metallocarboxypeptidase activity"/>
    <property type="evidence" value="ECO:0007669"/>
    <property type="project" value="UniProtKB-UniRule"/>
</dbReference>
<evidence type="ECO:0000313" key="5">
    <source>
        <dbReference type="Proteomes" id="UP000177165"/>
    </source>
</evidence>
<dbReference type="InterPro" id="IPR001333">
    <property type="entry name" value="Peptidase_M32_Taq"/>
</dbReference>
<organism evidence="4 5">
    <name type="scientific">Candidatus Kerfeldbacteria bacterium RIFCSPHIGHO2_02_FULL_42_14</name>
    <dbReference type="NCBI Taxonomy" id="1798540"/>
    <lineage>
        <taxon>Bacteria</taxon>
        <taxon>Candidatus Kerfeldiibacteriota</taxon>
    </lineage>
</organism>
<dbReference type="PANTHER" id="PTHR34217">
    <property type="entry name" value="METAL-DEPENDENT CARBOXYPEPTIDASE"/>
    <property type="match status" value="1"/>
</dbReference>
<dbReference type="GO" id="GO:0046872">
    <property type="term" value="F:metal ion binding"/>
    <property type="evidence" value="ECO:0007669"/>
    <property type="project" value="UniProtKB-KW"/>
</dbReference>
<comment type="caution">
    <text evidence="4">The sequence shown here is derived from an EMBL/GenBank/DDBJ whole genome shotgun (WGS) entry which is preliminary data.</text>
</comment>
<dbReference type="Gene3D" id="1.10.1370.30">
    <property type="match status" value="1"/>
</dbReference>
<sequence>MKKGQRLFQELLVDLRKLYYLGSTLQILAWDQEVKMPKKGGKLRSETIECLSGILHEKFTTSSFGTRLRKIKKFSKQQLNDEQQAIVREVLHDYHKAKKEPKAFVELFAKTASQAQNTWREAKQKSDFPLFQPYLTKIVKLARKRANYLGYRTSPYEALLHLFEPALTLTEITALLEELKAFLIPFLKILQRSPVNPNPQRLFGNFPIEKQEKLNQYVAQRIGFDFEAGRLDISEHPFTSGLHPDDVRFTTRYDKEDVLHTLIPTIHEAGHGLYEQGLLAKNFGTPLGEALSIAMHEAQSRLWENIIGRSKIFWQFFYPRLQKIFPKPFRSIPLDDFYAALNTVKASLIRVAADEVTYNLHIILRFEIEKELMEGALAVSNLPRVWNERMKSYLGVRVPDNAHGVLQDIHWSFGSIGYFPSYALGNIYAAQLYHQAQKDLPNLENDFRRGHFERFLAWQRKHIHRHGRRYRSTELIQAVTGEKISAKYFIDYLRTKYSELYKL</sequence>
<gene>
    <name evidence="4" type="ORF">A3B74_01700</name>
</gene>
<keyword evidence="2" id="KW-0862">Zinc</keyword>
<comment type="catalytic activity">
    <reaction evidence="1">
        <text>Release of a C-terminal amino acid with broad specificity, except for -Pro.</text>
        <dbReference type="EC" id="3.4.17.19"/>
    </reaction>
</comment>
<protein>
    <recommendedName>
        <fullName evidence="1">Metal-dependent carboxypeptidase</fullName>
        <ecNumber evidence="1">3.4.17.19</ecNumber>
    </recommendedName>
</protein>
<evidence type="ECO:0000256" key="1">
    <source>
        <dbReference type="PIRNR" id="PIRNR006615"/>
    </source>
</evidence>